<organism evidence="1 2">
    <name type="scientific">Hemibagrus guttatus</name>
    <dbReference type="NCBI Taxonomy" id="175788"/>
    <lineage>
        <taxon>Eukaryota</taxon>
        <taxon>Metazoa</taxon>
        <taxon>Chordata</taxon>
        <taxon>Craniata</taxon>
        <taxon>Vertebrata</taxon>
        <taxon>Euteleostomi</taxon>
        <taxon>Actinopterygii</taxon>
        <taxon>Neopterygii</taxon>
        <taxon>Teleostei</taxon>
        <taxon>Ostariophysi</taxon>
        <taxon>Siluriformes</taxon>
        <taxon>Bagridae</taxon>
        <taxon>Hemibagrus</taxon>
    </lineage>
</organism>
<dbReference type="SUPFAM" id="SSF54160">
    <property type="entry name" value="Chromo domain-like"/>
    <property type="match status" value="1"/>
</dbReference>
<name>A0AAE0V1Y6_9TELE</name>
<dbReference type="AlphaFoldDB" id="A0AAE0V1Y6"/>
<accession>A0AAE0V1Y6</accession>
<sequence length="247" mass="28298">MVNPVSYRFRLPLTNRISLTFHISLLKPVHERQQNDPATIEPPPPLNIDGDPTYWVRVLLNYPWVRNHLQHLVDWEGLRPRGTFLGRCCGHSRPLPDQRVPSCTSQQASFPDHTVEYQELACTIIAITGKLGQHWSWELVGFHCMISYIAVMQKPHCYTVQVAIYVAYGFDLNPGGFIDVATEAITISTTKGKTLMLFIDSCADFEVHATSNFWKNYSYYEFFKLKPPPLQVFLHLLPALTTDHNVI</sequence>
<comment type="caution">
    <text evidence="1">The sequence shown here is derived from an EMBL/GenBank/DDBJ whole genome shotgun (WGS) entry which is preliminary data.</text>
</comment>
<gene>
    <name evidence="1" type="ORF">QTP70_002853</name>
</gene>
<evidence type="ECO:0000313" key="1">
    <source>
        <dbReference type="EMBL" id="KAK3530823.1"/>
    </source>
</evidence>
<protein>
    <submittedName>
        <fullName evidence="1">Uncharacterized protein</fullName>
    </submittedName>
</protein>
<keyword evidence="2" id="KW-1185">Reference proteome</keyword>
<dbReference type="EMBL" id="JAUCMX010000011">
    <property type="protein sequence ID" value="KAK3530823.1"/>
    <property type="molecule type" value="Genomic_DNA"/>
</dbReference>
<proteinExistence type="predicted"/>
<dbReference type="InterPro" id="IPR016197">
    <property type="entry name" value="Chromo-like_dom_sf"/>
</dbReference>
<evidence type="ECO:0000313" key="2">
    <source>
        <dbReference type="Proteomes" id="UP001274896"/>
    </source>
</evidence>
<reference evidence="1" key="1">
    <citation type="submission" date="2023-06" db="EMBL/GenBank/DDBJ databases">
        <title>Male Hemibagrus guttatus genome.</title>
        <authorList>
            <person name="Bian C."/>
        </authorList>
    </citation>
    <scope>NUCLEOTIDE SEQUENCE</scope>
    <source>
        <strain evidence="1">Male_cb2023</strain>
        <tissue evidence="1">Muscle</tissue>
    </source>
</reference>
<dbReference type="Proteomes" id="UP001274896">
    <property type="component" value="Unassembled WGS sequence"/>
</dbReference>